<name>A0A8H6Y4B1_9AGAR</name>
<dbReference type="Gene3D" id="1.20.1280.50">
    <property type="match status" value="1"/>
</dbReference>
<protein>
    <submittedName>
        <fullName evidence="1">F-box domain-containing protein</fullName>
    </submittedName>
</protein>
<comment type="caution">
    <text evidence="1">The sequence shown here is derived from an EMBL/GenBank/DDBJ whole genome shotgun (WGS) entry which is preliminary data.</text>
</comment>
<reference evidence="1" key="1">
    <citation type="submission" date="2020-05" db="EMBL/GenBank/DDBJ databases">
        <title>Mycena genomes resolve the evolution of fungal bioluminescence.</title>
        <authorList>
            <person name="Tsai I.J."/>
        </authorList>
    </citation>
    <scope>NUCLEOTIDE SEQUENCE</scope>
    <source>
        <strain evidence="1">CCC161011</strain>
    </source>
</reference>
<sequence>MSNAALRIQVSALTSSISRQRLLLEDMRTRLRELQTQLDQIVYPVLTLPPEITSEIFVHCLPAERQLDIVNPKEAPLLLMHVCRLWRKIAVSTPELWTSFDLDVGWPEPNLLEVGETWFERARERPISVKLSSCGLLSDIDHIDLFMTKLWGRSRGIRELELNIAVEDFDVIDTPVPGHNFRALQFRKLQKLSVHLQEGLGGPAIDRGPLSLFHDAPILSEVLISEVPSSLITLPWAQLTQFTGEVYTIAECLEALRLMPSLTHCAFAAFDLSPSSSPRSFSQSSVAMNADPESFTHPNVRHLQLFSSTSDSGLLADSVCVLAFLTLPALQTLEIRGVKDYDQTVIDSFLSRSSPPLRRLSISPLDSQKGSTHLSSLTESFTTLPLTDLEMWYPSEDLVDALLGSLGQHASVLPQLQNLSLLGCRDTDPDLEASSSATDRVPGLYRADGCVDRQQKMSRGMHTAPVVPCPVVGIAVHALGRGSATVQAAEGVGYGYSHRRGGRLGRIVRTDLQSSAISFNSVLAFIRIRTCTVRKTFFLCIKMYY</sequence>
<gene>
    <name evidence="1" type="ORF">MVEN_01207200</name>
</gene>
<dbReference type="OrthoDB" id="2269034at2759"/>
<keyword evidence="2" id="KW-1185">Reference proteome</keyword>
<dbReference type="Gene3D" id="3.80.10.10">
    <property type="entry name" value="Ribonuclease Inhibitor"/>
    <property type="match status" value="1"/>
</dbReference>
<dbReference type="InterPro" id="IPR032675">
    <property type="entry name" value="LRR_dom_sf"/>
</dbReference>
<accession>A0A8H6Y4B1</accession>
<dbReference type="SUPFAM" id="SSF81383">
    <property type="entry name" value="F-box domain"/>
    <property type="match status" value="1"/>
</dbReference>
<dbReference type="Proteomes" id="UP000620124">
    <property type="component" value="Unassembled WGS sequence"/>
</dbReference>
<evidence type="ECO:0000313" key="2">
    <source>
        <dbReference type="Proteomes" id="UP000620124"/>
    </source>
</evidence>
<dbReference type="EMBL" id="JACAZI010000009">
    <property type="protein sequence ID" value="KAF7352427.1"/>
    <property type="molecule type" value="Genomic_DNA"/>
</dbReference>
<evidence type="ECO:0000313" key="1">
    <source>
        <dbReference type="EMBL" id="KAF7352427.1"/>
    </source>
</evidence>
<organism evidence="1 2">
    <name type="scientific">Mycena venus</name>
    <dbReference type="NCBI Taxonomy" id="2733690"/>
    <lineage>
        <taxon>Eukaryota</taxon>
        <taxon>Fungi</taxon>
        <taxon>Dikarya</taxon>
        <taxon>Basidiomycota</taxon>
        <taxon>Agaricomycotina</taxon>
        <taxon>Agaricomycetes</taxon>
        <taxon>Agaricomycetidae</taxon>
        <taxon>Agaricales</taxon>
        <taxon>Marasmiineae</taxon>
        <taxon>Mycenaceae</taxon>
        <taxon>Mycena</taxon>
    </lineage>
</organism>
<proteinExistence type="predicted"/>
<dbReference type="SUPFAM" id="SSF52047">
    <property type="entry name" value="RNI-like"/>
    <property type="match status" value="1"/>
</dbReference>
<dbReference type="AlphaFoldDB" id="A0A8H6Y4B1"/>
<dbReference type="InterPro" id="IPR036047">
    <property type="entry name" value="F-box-like_dom_sf"/>
</dbReference>